<sequence length="176" mass="20242">MKYSDIELPDSFDPDAAIALGDAKLGETEHLARHIEAGGVIDDAIRIFLAAHLRGEIKRRPGNQRTASQIRREVNIAHEVYTVAKHFGVSRYRAAEAYLFLNPEINEETLKSYLKRHKDMAVRKSDQEIAEFARLFDEVQKRAGWSESQISEQKRLYSENSNAMLDRYEKAFREMG</sequence>
<reference evidence="1 2" key="1">
    <citation type="submission" date="2015-06" db="EMBL/GenBank/DDBJ databases">
        <authorList>
            <person name="Zeng Y."/>
            <person name="Huang Y."/>
        </authorList>
    </citation>
    <scope>NUCLEOTIDE SEQUENCE [LARGE SCALE GENOMIC DNA]</scope>
    <source>
        <strain evidence="1 2">PQ-2</strain>
    </source>
</reference>
<dbReference type="EMBL" id="CP011770">
    <property type="protein sequence ID" value="AKM09319.1"/>
    <property type="molecule type" value="Genomic_DNA"/>
</dbReference>
<evidence type="ECO:0000313" key="1">
    <source>
        <dbReference type="EMBL" id="AKM09319.1"/>
    </source>
</evidence>
<dbReference type="Proteomes" id="UP000035287">
    <property type="component" value="Chromosome"/>
</dbReference>
<name>A0A0G3XFC6_9SPHN</name>
<organism evidence="1 2">
    <name type="scientific">Croceicoccus naphthovorans</name>
    <dbReference type="NCBI Taxonomy" id="1348774"/>
    <lineage>
        <taxon>Bacteria</taxon>
        <taxon>Pseudomonadati</taxon>
        <taxon>Pseudomonadota</taxon>
        <taxon>Alphaproteobacteria</taxon>
        <taxon>Sphingomonadales</taxon>
        <taxon>Erythrobacteraceae</taxon>
        <taxon>Croceicoccus</taxon>
    </lineage>
</organism>
<gene>
    <name evidence="1" type="ORF">AB433_03920</name>
</gene>
<dbReference type="PATRIC" id="fig|1348774.3.peg.815"/>
<evidence type="ECO:0000313" key="2">
    <source>
        <dbReference type="Proteomes" id="UP000035287"/>
    </source>
</evidence>
<dbReference type="RefSeq" id="WP_047820009.1">
    <property type="nucleotide sequence ID" value="NZ_CP011770.1"/>
</dbReference>
<dbReference type="AlphaFoldDB" id="A0A0G3XFC6"/>
<dbReference type="STRING" id="1348774.AB433_03920"/>
<protein>
    <submittedName>
        <fullName evidence="1">Uncharacterized protein</fullName>
    </submittedName>
</protein>
<proteinExistence type="predicted"/>
<accession>A0A0G3XFC6</accession>
<keyword evidence="2" id="KW-1185">Reference proteome</keyword>
<dbReference type="KEGG" id="cna:AB433_03920"/>